<feature type="compositionally biased region" description="Low complexity" evidence="1">
    <location>
        <begin position="59"/>
        <end position="69"/>
    </location>
</feature>
<reference evidence="2" key="2">
    <citation type="journal article" date="2023" name="IMA Fungus">
        <title>Comparative genomic study of the Penicillium genus elucidates a diverse pangenome and 15 lateral gene transfer events.</title>
        <authorList>
            <person name="Petersen C."/>
            <person name="Sorensen T."/>
            <person name="Nielsen M.R."/>
            <person name="Sondergaard T.E."/>
            <person name="Sorensen J.L."/>
            <person name="Fitzpatrick D.A."/>
            <person name="Frisvad J.C."/>
            <person name="Nielsen K.L."/>
        </authorList>
    </citation>
    <scope>NUCLEOTIDE SEQUENCE</scope>
    <source>
        <strain evidence="2">IBT 34128</strain>
    </source>
</reference>
<feature type="region of interest" description="Disordered" evidence="1">
    <location>
        <begin position="52"/>
        <end position="97"/>
    </location>
</feature>
<dbReference type="GeneID" id="81390460"/>
<comment type="caution">
    <text evidence="2">The sequence shown here is derived from an EMBL/GenBank/DDBJ whole genome shotgun (WGS) entry which is preliminary data.</text>
</comment>
<evidence type="ECO:0000256" key="1">
    <source>
        <dbReference type="SAM" id="MobiDB-lite"/>
    </source>
</evidence>
<dbReference type="EMBL" id="JAPMSZ010000001">
    <property type="protein sequence ID" value="KAJ5114950.1"/>
    <property type="molecule type" value="Genomic_DNA"/>
</dbReference>
<keyword evidence="3" id="KW-1185">Reference proteome</keyword>
<feature type="region of interest" description="Disordered" evidence="1">
    <location>
        <begin position="144"/>
        <end position="169"/>
    </location>
</feature>
<dbReference type="AlphaFoldDB" id="A0A9W9GBF7"/>
<name>A0A9W9GBF7_9EURO</name>
<sequence length="384" mass="43472">MECASRISYATWRLGVFRILERPCSPAIRTSARYVSTSPLRSQHHDALPDEISQRERPSQQLPQSPLLSHPRNRANKTRKRRPTAADDEELQKNPWAVALASPSRQCSLTGARIPRDLLGEWGMVKRPDADQVYLLPLDLLQDSLRSPKPPTPEDSSTGESSTQTKNREDQIGRRLFIRILNYLPLLQRISEPLSRKTRSKKTPIMRLLPFRWKHPQGPVTAHEERKIVWRENMPQFVLQSMRKQVVRELVDAYSQPGHLDGTSVWTVLDVPESSEAGVTAALGRLEPFERMECGGVLLLGSPSPDTVESSLAVPDSVTLPQTQSTVPVFDLSVLLSDVDLGRLRESLHFQHPALFFRPASHATVKTMLSLWRLKRYLGDETHS</sequence>
<evidence type="ECO:0000313" key="3">
    <source>
        <dbReference type="Proteomes" id="UP001141434"/>
    </source>
</evidence>
<gene>
    <name evidence="2" type="ORF">NUU61_000709</name>
</gene>
<dbReference type="Proteomes" id="UP001141434">
    <property type="component" value="Unassembled WGS sequence"/>
</dbReference>
<dbReference type="RefSeq" id="XP_056516142.1">
    <property type="nucleotide sequence ID" value="XM_056651292.1"/>
</dbReference>
<protein>
    <submittedName>
        <fullName evidence="2">Uncharacterized protein</fullName>
    </submittedName>
</protein>
<proteinExistence type="predicted"/>
<feature type="compositionally biased region" description="Polar residues" evidence="1">
    <location>
        <begin position="154"/>
        <end position="165"/>
    </location>
</feature>
<reference evidence="2" key="1">
    <citation type="submission" date="2022-11" db="EMBL/GenBank/DDBJ databases">
        <authorList>
            <person name="Petersen C."/>
        </authorList>
    </citation>
    <scope>NUCLEOTIDE SEQUENCE</scope>
    <source>
        <strain evidence="2">IBT 34128</strain>
    </source>
</reference>
<evidence type="ECO:0000313" key="2">
    <source>
        <dbReference type="EMBL" id="KAJ5114950.1"/>
    </source>
</evidence>
<dbReference type="OrthoDB" id="3363286at2759"/>
<organism evidence="2 3">
    <name type="scientific">Penicillium alfredii</name>
    <dbReference type="NCBI Taxonomy" id="1506179"/>
    <lineage>
        <taxon>Eukaryota</taxon>
        <taxon>Fungi</taxon>
        <taxon>Dikarya</taxon>
        <taxon>Ascomycota</taxon>
        <taxon>Pezizomycotina</taxon>
        <taxon>Eurotiomycetes</taxon>
        <taxon>Eurotiomycetidae</taxon>
        <taxon>Eurotiales</taxon>
        <taxon>Aspergillaceae</taxon>
        <taxon>Penicillium</taxon>
    </lineage>
</organism>
<accession>A0A9W9GBF7</accession>
<feature type="compositionally biased region" description="Basic residues" evidence="1">
    <location>
        <begin position="71"/>
        <end position="83"/>
    </location>
</feature>